<proteinExistence type="predicted"/>
<accession>A0A1Y2GQG7</accession>
<feature type="compositionally biased region" description="Low complexity" evidence="1">
    <location>
        <begin position="602"/>
        <end position="623"/>
    </location>
</feature>
<dbReference type="InParanoid" id="A0A1Y2GQG7"/>
<dbReference type="Gene3D" id="3.40.50.1820">
    <property type="entry name" value="alpha/beta hydrolase"/>
    <property type="match status" value="1"/>
</dbReference>
<name>A0A1Y2GQG7_9FUNG</name>
<evidence type="ECO:0000256" key="1">
    <source>
        <dbReference type="SAM" id="MobiDB-lite"/>
    </source>
</evidence>
<dbReference type="GO" id="GO:0016787">
    <property type="term" value="F:hydrolase activity"/>
    <property type="evidence" value="ECO:0007669"/>
    <property type="project" value="UniProtKB-KW"/>
</dbReference>
<dbReference type="InterPro" id="IPR029058">
    <property type="entry name" value="AB_hydrolase_fold"/>
</dbReference>
<dbReference type="InterPro" id="IPR002018">
    <property type="entry name" value="CarbesteraseB"/>
</dbReference>
<dbReference type="STRING" id="64571.A0A1Y2GQG7"/>
<dbReference type="InterPro" id="IPR050309">
    <property type="entry name" value="Type-B_Carboxylest/Lipase"/>
</dbReference>
<dbReference type="Pfam" id="PF00135">
    <property type="entry name" value="COesterase"/>
    <property type="match status" value="2"/>
</dbReference>
<feature type="domain" description="Carboxylesterase type B" evidence="2">
    <location>
        <begin position="196"/>
        <end position="513"/>
    </location>
</feature>
<dbReference type="Proteomes" id="UP000193648">
    <property type="component" value="Unassembled WGS sequence"/>
</dbReference>
<keyword evidence="4" id="KW-1185">Reference proteome</keyword>
<sequence length="639" mass="70548">MTYYNKEQLPCLYPEITIPTLGTVRGTLDKTGQVAKFLNVPVATVPERWRPAVKAQSWQGVRDATTPGPLPPQQTKTKAAIFSGNPSKMDYNTHMDEYDCLGCNIYMPAVATAEDADLPVIVWVAGGGFKHGGVSCPIFDCTPIVINAIELQKPVVIVSLNYRINYFGFLTSKEMVLDAQQYASSIPPQLRTWYHNSVGNWGLLDLIMGLEWVQEHISAFSGNPKRVTLMGQSAGSTAASYFNMLPQCHGLYQRAIMQSGGVSMLPAVRPEYEGQCVFDHLCRSLQMPDDLEPLEKVAWLRAVPADVIAELLNDTPLVFFRPSIDGIICKENAQLDVCDFRKYNPNLEWVLTGTCTNEGSILLKTCGATTIADFSFFKERMCAPSDYYLFDQLFGVPATNKEVMATVVNTLSSYNFEYPVYQVCEAIATHPSCHLTQYRFERGVEKLGKVMPGLGIFHGTDLFFTFGNNSHTQRILNEDERTFAKKVQAVWIEFATASSPEESYLPKMPQLTGPTTSDTTITCGGLEDQKKSEAILFSKSLEVVRTSISPMTMMSDAEIDFCRRAHAFAAEMARCGKGMGFGSPPVFDIRTIIGTDGTVPRPLTQSRPSSVSSTSPSLPLSSSKAEPGNRSLMRTVARL</sequence>
<dbReference type="EMBL" id="MCFF01000014">
    <property type="protein sequence ID" value="ORZ19135.1"/>
    <property type="molecule type" value="Genomic_DNA"/>
</dbReference>
<gene>
    <name evidence="3" type="ORF">BCR41DRAFT_385774</name>
</gene>
<dbReference type="RefSeq" id="XP_021882303.1">
    <property type="nucleotide sequence ID" value="XM_022027713.1"/>
</dbReference>
<evidence type="ECO:0000313" key="3">
    <source>
        <dbReference type="EMBL" id="ORZ19135.1"/>
    </source>
</evidence>
<feature type="region of interest" description="Disordered" evidence="1">
    <location>
        <begin position="597"/>
        <end position="639"/>
    </location>
</feature>
<reference evidence="3 4" key="1">
    <citation type="submission" date="2016-07" db="EMBL/GenBank/DDBJ databases">
        <title>Pervasive Adenine N6-methylation of Active Genes in Fungi.</title>
        <authorList>
            <consortium name="DOE Joint Genome Institute"/>
            <person name="Mondo S.J."/>
            <person name="Dannebaum R.O."/>
            <person name="Kuo R.C."/>
            <person name="Labutti K."/>
            <person name="Haridas S."/>
            <person name="Kuo A."/>
            <person name="Salamov A."/>
            <person name="Ahrendt S.R."/>
            <person name="Lipzen A."/>
            <person name="Sullivan W."/>
            <person name="Andreopoulos W.B."/>
            <person name="Clum A."/>
            <person name="Lindquist E."/>
            <person name="Daum C."/>
            <person name="Ramamoorthy G.K."/>
            <person name="Gryganskyi A."/>
            <person name="Culley D."/>
            <person name="Magnuson J.K."/>
            <person name="James T.Y."/>
            <person name="O'Malley M.A."/>
            <person name="Stajich J.E."/>
            <person name="Spatafora J.W."/>
            <person name="Visel A."/>
            <person name="Grigoriev I.V."/>
        </authorList>
    </citation>
    <scope>NUCLEOTIDE SEQUENCE [LARGE SCALE GENOMIC DNA]</scope>
    <source>
        <strain evidence="3 4">NRRL 3116</strain>
    </source>
</reference>
<dbReference type="AlphaFoldDB" id="A0A1Y2GQG7"/>
<keyword evidence="3" id="KW-0378">Hydrolase</keyword>
<feature type="domain" description="Carboxylesterase type B" evidence="2">
    <location>
        <begin position="14"/>
        <end position="174"/>
    </location>
</feature>
<evidence type="ECO:0000313" key="4">
    <source>
        <dbReference type="Proteomes" id="UP000193648"/>
    </source>
</evidence>
<feature type="region of interest" description="Disordered" evidence="1">
    <location>
        <begin position="56"/>
        <end position="76"/>
    </location>
</feature>
<evidence type="ECO:0000259" key="2">
    <source>
        <dbReference type="Pfam" id="PF00135"/>
    </source>
</evidence>
<comment type="caution">
    <text evidence="3">The sequence shown here is derived from an EMBL/GenBank/DDBJ whole genome shotgun (WGS) entry which is preliminary data.</text>
</comment>
<organism evidence="3 4">
    <name type="scientific">Lobosporangium transversale</name>
    <dbReference type="NCBI Taxonomy" id="64571"/>
    <lineage>
        <taxon>Eukaryota</taxon>
        <taxon>Fungi</taxon>
        <taxon>Fungi incertae sedis</taxon>
        <taxon>Mucoromycota</taxon>
        <taxon>Mortierellomycotina</taxon>
        <taxon>Mortierellomycetes</taxon>
        <taxon>Mortierellales</taxon>
        <taxon>Mortierellaceae</taxon>
        <taxon>Lobosporangium</taxon>
    </lineage>
</organism>
<dbReference type="SUPFAM" id="SSF53474">
    <property type="entry name" value="alpha/beta-Hydrolases"/>
    <property type="match status" value="1"/>
</dbReference>
<dbReference type="FunCoup" id="A0A1Y2GQG7">
    <property type="interactions" value="3"/>
</dbReference>
<dbReference type="OrthoDB" id="408631at2759"/>
<dbReference type="GeneID" id="33569556"/>
<protein>
    <submittedName>
        <fullName evidence="3">Alpha/Beta hydrolase protein</fullName>
    </submittedName>
</protein>
<dbReference type="PANTHER" id="PTHR11559">
    <property type="entry name" value="CARBOXYLESTERASE"/>
    <property type="match status" value="1"/>
</dbReference>